<feature type="compositionally biased region" description="Gly residues" evidence="1">
    <location>
        <begin position="1"/>
        <end position="13"/>
    </location>
</feature>
<reference evidence="3" key="1">
    <citation type="journal article" date="2019" name="Int. J. Syst. Evol. Microbiol.">
        <title>The Global Catalogue of Microorganisms (GCM) 10K type strain sequencing project: providing services to taxonomists for standard genome sequencing and annotation.</title>
        <authorList>
            <consortium name="The Broad Institute Genomics Platform"/>
            <consortium name="The Broad Institute Genome Sequencing Center for Infectious Disease"/>
            <person name="Wu L."/>
            <person name="Ma J."/>
        </authorList>
    </citation>
    <scope>NUCLEOTIDE SEQUENCE [LARGE SCALE GENOMIC DNA]</scope>
    <source>
        <strain evidence="3">JCM 17688</strain>
    </source>
</reference>
<dbReference type="PANTHER" id="PTHR42877">
    <property type="entry name" value="L-ORNITHINE N(5)-MONOOXYGENASE-RELATED"/>
    <property type="match status" value="1"/>
</dbReference>
<accession>A0ABP8K951</accession>
<dbReference type="InterPro" id="IPR051209">
    <property type="entry name" value="FAD-bind_Monooxygenase_sf"/>
</dbReference>
<gene>
    <name evidence="2" type="ORF">GCM10023147_43430</name>
</gene>
<dbReference type="InterPro" id="IPR036188">
    <property type="entry name" value="FAD/NAD-bd_sf"/>
</dbReference>
<evidence type="ECO:0000313" key="3">
    <source>
        <dbReference type="Proteomes" id="UP001500635"/>
    </source>
</evidence>
<dbReference type="Pfam" id="PF13738">
    <property type="entry name" value="Pyr_redox_3"/>
    <property type="match status" value="1"/>
</dbReference>
<organism evidence="2 3">
    <name type="scientific">Tsukamurella soli</name>
    <dbReference type="NCBI Taxonomy" id="644556"/>
    <lineage>
        <taxon>Bacteria</taxon>
        <taxon>Bacillati</taxon>
        <taxon>Actinomycetota</taxon>
        <taxon>Actinomycetes</taxon>
        <taxon>Mycobacteriales</taxon>
        <taxon>Tsukamurellaceae</taxon>
        <taxon>Tsukamurella</taxon>
    </lineage>
</organism>
<comment type="caution">
    <text evidence="2">The sequence shown here is derived from an EMBL/GenBank/DDBJ whole genome shotgun (WGS) entry which is preliminary data.</text>
</comment>
<dbReference type="PRINTS" id="PR00411">
    <property type="entry name" value="PNDRDTASEI"/>
</dbReference>
<evidence type="ECO:0000313" key="2">
    <source>
        <dbReference type="EMBL" id="GAA4402639.1"/>
    </source>
</evidence>
<dbReference type="PANTHER" id="PTHR42877:SF4">
    <property type="entry name" value="FAD_NAD(P)-BINDING DOMAIN-CONTAINING PROTEIN-RELATED"/>
    <property type="match status" value="1"/>
</dbReference>
<dbReference type="Proteomes" id="UP001500635">
    <property type="component" value="Unassembled WGS sequence"/>
</dbReference>
<evidence type="ECO:0000256" key="1">
    <source>
        <dbReference type="SAM" id="MobiDB-lite"/>
    </source>
</evidence>
<name>A0ABP8K951_9ACTN</name>
<dbReference type="EMBL" id="BAABFR010000100">
    <property type="protein sequence ID" value="GAA4402639.1"/>
    <property type="molecule type" value="Genomic_DNA"/>
</dbReference>
<dbReference type="Gene3D" id="3.50.50.60">
    <property type="entry name" value="FAD/NAD(P)-binding domain"/>
    <property type="match status" value="2"/>
</dbReference>
<proteinExistence type="predicted"/>
<dbReference type="SUPFAM" id="SSF51905">
    <property type="entry name" value="FAD/NAD(P)-binding domain"/>
    <property type="match status" value="2"/>
</dbReference>
<dbReference type="PRINTS" id="PR00368">
    <property type="entry name" value="FADPNR"/>
</dbReference>
<keyword evidence="3" id="KW-1185">Reference proteome</keyword>
<protein>
    <submittedName>
        <fullName evidence="2">NAD(P)/FAD-dependent oxidoreductase</fullName>
    </submittedName>
</protein>
<sequence length="522" mass="57534">MSFRSGWGGGQGPAPGLDKGVDTPMTHDVIIIGAGFGGMGAAIELKRMGRDDIVILEREEDLGGTWHVNRYPGLAVDIASVTYSYSFEPNPDWSRLYAPGSELKAYATHVAEKYDLRRHMRFGVEVTGAVWDEDTAEWVVTVAGAGAGTTEVGTLRTRYLITATGYLSQPKLPDIPGIETFAGTVIHSARWDDSAELDGRRIGIIGTGATGVQLVPELAKRAGHLTVFQRTPIWVVPKVDFPVPAWARSVFAKAPATQQAARLANSAVLEILSTVGVLNFKYGRGFNSFAALLAKAHLFSQVRDRTTRRALTPEYSFGCKRPTFSNSYFPTFGRDDVTLNTDTITEVRPEGIVTGDGTVTELDVLVLATGFSLWEKNFPAIEVIGRGGRDLGKWWRDNRFQAYEGISVPRFPNFFSLHGPYSYTGLSYFWTIEAQMVLLHRLFDEADRRGATTIEVTEEANDRFLGDVTHRLERSVFQLGSCAGSHSYYFDPHGEASILRPSSVVSARRDAHRFPLTDYAFA</sequence>
<feature type="region of interest" description="Disordered" evidence="1">
    <location>
        <begin position="1"/>
        <end position="20"/>
    </location>
</feature>